<keyword evidence="6 7" id="KW-0472">Membrane</keyword>
<keyword evidence="10" id="KW-1185">Reference proteome</keyword>
<feature type="domain" description="Major facilitator superfamily (MFS) profile" evidence="8">
    <location>
        <begin position="28"/>
        <end position="402"/>
    </location>
</feature>
<comment type="caution">
    <text evidence="9">The sequence shown here is derived from an EMBL/GenBank/DDBJ whole genome shotgun (WGS) entry which is preliminary data.</text>
</comment>
<keyword evidence="4 7" id="KW-0812">Transmembrane</keyword>
<feature type="transmembrane region" description="Helical" evidence="7">
    <location>
        <begin position="376"/>
        <end position="397"/>
    </location>
</feature>
<evidence type="ECO:0000256" key="3">
    <source>
        <dbReference type="ARBA" id="ARBA00022475"/>
    </source>
</evidence>
<evidence type="ECO:0000256" key="6">
    <source>
        <dbReference type="ARBA" id="ARBA00023136"/>
    </source>
</evidence>
<dbReference type="PANTHER" id="PTHR23517">
    <property type="entry name" value="RESISTANCE PROTEIN MDTM, PUTATIVE-RELATED-RELATED"/>
    <property type="match status" value="1"/>
</dbReference>
<accession>A0ABQ4F0Q4</accession>
<evidence type="ECO:0000313" key="10">
    <source>
        <dbReference type="Proteomes" id="UP000621500"/>
    </source>
</evidence>
<gene>
    <name evidence="9" type="ORF">Pma05_70250</name>
</gene>
<dbReference type="Pfam" id="PF07690">
    <property type="entry name" value="MFS_1"/>
    <property type="match status" value="1"/>
</dbReference>
<dbReference type="InterPro" id="IPR011701">
    <property type="entry name" value="MFS"/>
</dbReference>
<feature type="transmembrane region" description="Helical" evidence="7">
    <location>
        <begin position="154"/>
        <end position="177"/>
    </location>
</feature>
<evidence type="ECO:0000256" key="5">
    <source>
        <dbReference type="ARBA" id="ARBA00022989"/>
    </source>
</evidence>
<keyword evidence="2" id="KW-0813">Transport</keyword>
<feature type="transmembrane region" description="Helical" evidence="7">
    <location>
        <begin position="62"/>
        <end position="86"/>
    </location>
</feature>
<keyword evidence="3" id="KW-1003">Cell membrane</keyword>
<evidence type="ECO:0000259" key="8">
    <source>
        <dbReference type="PROSITE" id="PS50850"/>
    </source>
</evidence>
<dbReference type="InterPro" id="IPR036259">
    <property type="entry name" value="MFS_trans_sf"/>
</dbReference>
<evidence type="ECO:0000256" key="4">
    <source>
        <dbReference type="ARBA" id="ARBA00022692"/>
    </source>
</evidence>
<protein>
    <submittedName>
        <fullName evidence="9">MFS transporter</fullName>
    </submittedName>
</protein>
<sequence>MTASTSSRTGPAARRRLLPLRGTPFTGAQLALLLGGLLVNVGSFSVYPYLAVLLRDRTGVGMAQVGAVLGVATLVQFASAPLSAALAERIGLQRSLRGAMVLYGLGGGAFLLGATSPAFTIAGLFLISSGGSLYSPAYRSYLVHGADPQQRPRLVSAGNAASNLGVALGPVLGALLIQHPGSMFAVVTVVYAILGVWHFFLPRERMLSDAPPVEPYHRMLHGLAVLPFVVTALSIYLYMQFYQYLSSYAEGRVPALFYGVAMMGYSLGLVLVQPLVAQRVERMSHPSAMAIGFGFLATGMVALAGGNMFTIGAGVAAISVGNAVLFLKNDLMALAGSKRSATVVFGQQRLAVGVGSFLSGVVGGSVYGLFEGVGQLSGFWLAVAAQCILLPPLVVAVGRRLRRRARDTEEARTAR</sequence>
<feature type="transmembrane region" description="Helical" evidence="7">
    <location>
        <begin position="222"/>
        <end position="243"/>
    </location>
</feature>
<keyword evidence="5 7" id="KW-1133">Transmembrane helix</keyword>
<feature type="transmembrane region" description="Helical" evidence="7">
    <location>
        <begin position="183"/>
        <end position="201"/>
    </location>
</feature>
<reference evidence="9 10" key="1">
    <citation type="submission" date="2021-01" db="EMBL/GenBank/DDBJ databases">
        <title>Whole genome shotgun sequence of Plantactinospora mayteni NBRC 109088.</title>
        <authorList>
            <person name="Komaki H."/>
            <person name="Tamura T."/>
        </authorList>
    </citation>
    <scope>NUCLEOTIDE SEQUENCE [LARGE SCALE GENOMIC DNA]</scope>
    <source>
        <strain evidence="9 10">NBRC 109088</strain>
    </source>
</reference>
<feature type="transmembrane region" description="Helical" evidence="7">
    <location>
        <begin position="350"/>
        <end position="370"/>
    </location>
</feature>
<dbReference type="InterPro" id="IPR020846">
    <property type="entry name" value="MFS_dom"/>
</dbReference>
<organism evidence="9 10">
    <name type="scientific">Plantactinospora mayteni</name>
    <dbReference type="NCBI Taxonomy" id="566021"/>
    <lineage>
        <taxon>Bacteria</taxon>
        <taxon>Bacillati</taxon>
        <taxon>Actinomycetota</taxon>
        <taxon>Actinomycetes</taxon>
        <taxon>Micromonosporales</taxon>
        <taxon>Micromonosporaceae</taxon>
        <taxon>Plantactinospora</taxon>
    </lineage>
</organism>
<dbReference type="RefSeq" id="WP_203861761.1">
    <property type="nucleotide sequence ID" value="NZ_BAAAZQ010000023.1"/>
</dbReference>
<feature type="transmembrane region" description="Helical" evidence="7">
    <location>
        <begin position="288"/>
        <end position="305"/>
    </location>
</feature>
<feature type="transmembrane region" description="Helical" evidence="7">
    <location>
        <begin position="255"/>
        <end position="276"/>
    </location>
</feature>
<dbReference type="PROSITE" id="PS50850">
    <property type="entry name" value="MFS"/>
    <property type="match status" value="1"/>
</dbReference>
<evidence type="ECO:0000256" key="2">
    <source>
        <dbReference type="ARBA" id="ARBA00022448"/>
    </source>
</evidence>
<proteinExistence type="predicted"/>
<dbReference type="EMBL" id="BONX01000053">
    <property type="protein sequence ID" value="GIH00453.1"/>
    <property type="molecule type" value="Genomic_DNA"/>
</dbReference>
<feature type="transmembrane region" description="Helical" evidence="7">
    <location>
        <begin position="30"/>
        <end position="50"/>
    </location>
</feature>
<dbReference type="Gene3D" id="1.20.1250.20">
    <property type="entry name" value="MFS general substrate transporter like domains"/>
    <property type="match status" value="1"/>
</dbReference>
<dbReference type="InterPro" id="IPR050171">
    <property type="entry name" value="MFS_Transporters"/>
</dbReference>
<name>A0ABQ4F0Q4_9ACTN</name>
<evidence type="ECO:0000313" key="9">
    <source>
        <dbReference type="EMBL" id="GIH00453.1"/>
    </source>
</evidence>
<comment type="subcellular location">
    <subcellularLocation>
        <location evidence="1">Cell membrane</location>
        <topology evidence="1">Multi-pass membrane protein</topology>
    </subcellularLocation>
</comment>
<dbReference type="SUPFAM" id="SSF103473">
    <property type="entry name" value="MFS general substrate transporter"/>
    <property type="match status" value="1"/>
</dbReference>
<dbReference type="Proteomes" id="UP000621500">
    <property type="component" value="Unassembled WGS sequence"/>
</dbReference>
<evidence type="ECO:0000256" key="7">
    <source>
        <dbReference type="SAM" id="Phobius"/>
    </source>
</evidence>
<feature type="transmembrane region" description="Helical" evidence="7">
    <location>
        <begin position="311"/>
        <end position="329"/>
    </location>
</feature>
<evidence type="ECO:0000256" key="1">
    <source>
        <dbReference type="ARBA" id="ARBA00004651"/>
    </source>
</evidence>
<dbReference type="PANTHER" id="PTHR23517:SF2">
    <property type="entry name" value="MULTIDRUG RESISTANCE PROTEIN MDTH"/>
    <property type="match status" value="1"/>
</dbReference>